<dbReference type="RefSeq" id="WP_379767148.1">
    <property type="nucleotide sequence ID" value="NZ_JBHSMZ010000001.1"/>
</dbReference>
<reference evidence="4" key="1">
    <citation type="journal article" date="2019" name="Int. J. Syst. Evol. Microbiol.">
        <title>The Global Catalogue of Microorganisms (GCM) 10K type strain sequencing project: providing services to taxonomists for standard genome sequencing and annotation.</title>
        <authorList>
            <consortium name="The Broad Institute Genomics Platform"/>
            <consortium name="The Broad Institute Genome Sequencing Center for Infectious Disease"/>
            <person name="Wu L."/>
            <person name="Ma J."/>
        </authorList>
    </citation>
    <scope>NUCLEOTIDE SEQUENCE [LARGE SCALE GENOMIC DNA]</scope>
    <source>
        <strain evidence="4">CGMCC 4.5798</strain>
    </source>
</reference>
<evidence type="ECO:0000259" key="2">
    <source>
        <dbReference type="Pfam" id="PF07589"/>
    </source>
</evidence>
<name>A0ABW0RSY9_9BURK</name>
<evidence type="ECO:0000256" key="1">
    <source>
        <dbReference type="SAM" id="SignalP"/>
    </source>
</evidence>
<proteinExistence type="predicted"/>
<dbReference type="NCBIfam" id="TIGR02595">
    <property type="entry name" value="PEP_CTERM"/>
    <property type="match status" value="1"/>
</dbReference>
<keyword evidence="4" id="KW-1185">Reference proteome</keyword>
<feature type="domain" description="Ice-binding protein C-terminal" evidence="2">
    <location>
        <begin position="158"/>
        <end position="180"/>
    </location>
</feature>
<evidence type="ECO:0000313" key="4">
    <source>
        <dbReference type="Proteomes" id="UP001596086"/>
    </source>
</evidence>
<accession>A0ABW0RSY9</accession>
<dbReference type="InterPro" id="IPR013424">
    <property type="entry name" value="Ice-binding_C"/>
</dbReference>
<feature type="signal peptide" evidence="1">
    <location>
        <begin position="1"/>
        <end position="19"/>
    </location>
</feature>
<dbReference type="Pfam" id="PF07589">
    <property type="entry name" value="PEP-CTERM"/>
    <property type="match status" value="1"/>
</dbReference>
<organism evidence="3 4">
    <name type="scientific">Massilia aerilata</name>
    <dbReference type="NCBI Taxonomy" id="453817"/>
    <lineage>
        <taxon>Bacteria</taxon>
        <taxon>Pseudomonadati</taxon>
        <taxon>Pseudomonadota</taxon>
        <taxon>Betaproteobacteria</taxon>
        <taxon>Burkholderiales</taxon>
        <taxon>Oxalobacteraceae</taxon>
        <taxon>Telluria group</taxon>
        <taxon>Massilia</taxon>
    </lineage>
</organism>
<dbReference type="EMBL" id="JBHSMZ010000001">
    <property type="protein sequence ID" value="MFC5547588.1"/>
    <property type="molecule type" value="Genomic_DNA"/>
</dbReference>
<protein>
    <submittedName>
        <fullName evidence="3">PEP-CTERM sorting domain-containing protein</fullName>
    </submittedName>
</protein>
<keyword evidence="1" id="KW-0732">Signal</keyword>
<gene>
    <name evidence="3" type="ORF">ACFPO9_03545</name>
</gene>
<evidence type="ECO:0000313" key="3">
    <source>
        <dbReference type="EMBL" id="MFC5547588.1"/>
    </source>
</evidence>
<sequence length="185" mass="19621">MNKMIIALVAAFACSAASAGVIDFDDLPGDPTLPLDSGYAGFNWTNIGAIRSDAAPGTGFETGVVSPSNAAYNWYGLTATISTADGKAFSFAGADFTSAYVDQEISFEAYRNGELVRSSGAYTLDTLAPQWIRLDWAGIDTLVIYNSSGTQWAMDDFTVPEPATLGLFGGALMGLFASRRLRRRG</sequence>
<feature type="chain" id="PRO_5047304167" evidence="1">
    <location>
        <begin position="20"/>
        <end position="185"/>
    </location>
</feature>
<dbReference type="Proteomes" id="UP001596086">
    <property type="component" value="Unassembled WGS sequence"/>
</dbReference>
<comment type="caution">
    <text evidence="3">The sequence shown here is derived from an EMBL/GenBank/DDBJ whole genome shotgun (WGS) entry which is preliminary data.</text>
</comment>